<dbReference type="EMBL" id="AZFA01000001">
    <property type="protein sequence ID" value="KRL68333.1"/>
    <property type="molecule type" value="Genomic_DNA"/>
</dbReference>
<gene>
    <name evidence="1" type="ORF">FC27_GL000028</name>
</gene>
<comment type="caution">
    <text evidence="1">The sequence shown here is derived from an EMBL/GenBank/DDBJ whole genome shotgun (WGS) entry which is preliminary data.</text>
</comment>
<dbReference type="RefSeq" id="WP_010623723.1">
    <property type="nucleotide sequence ID" value="NZ_AZFA01000001.1"/>
</dbReference>
<dbReference type="Proteomes" id="UP000051647">
    <property type="component" value="Unassembled WGS sequence"/>
</dbReference>
<dbReference type="eggNOG" id="ENOG502Z9Q5">
    <property type="taxonomic scope" value="Bacteria"/>
</dbReference>
<accession>A0A0R1SG12</accession>
<name>A0A0R1SG12_9LACO</name>
<evidence type="ECO:0000313" key="2">
    <source>
        <dbReference type="Proteomes" id="UP000051647"/>
    </source>
</evidence>
<sequence length="433" mass="46024">MVQIDNMKNLYSAIKDHEKEIIISSNLTLDSSLILPKDTSLSGAARKDGSYPALLFPENDGIGLTKNNTIKNLAIVTDPKHKAIFNAGIKSDLGSFILDHLELVGQLSFITRGSTKNSKIEINDLTIHSADSRHYPEQPQKYGVNVYQGALTIYNFNPDPASLIHVKATNVSIGQKNAPVIGSGIFIGGFGDLGGKVEISKLTTEDVYSTGKLPFGVADIITGAIFIVNGAHAKNIIQNGESATYGVNDMVLDNWGTVDDWLVKKAVTSYGPSGIGFVNFGTVKNFKITAPIETYGLGARGYNQYDGTLVDGAFDSISTYANGAIAVQISKKVGSLTFNGDLKTFGAVGNPLLKGVNVTLPAYGLSVKTGGSIEKLVVKGNIVTSGKKVTSLIVEKDGMIKDFDIQGKIIANGNKSEKIEDVSGSGISYHQAK</sequence>
<reference evidence="1 2" key="1">
    <citation type="journal article" date="2015" name="Genome Announc.">
        <title>Expanding the biotechnology potential of lactobacilli through comparative genomics of 213 strains and associated genera.</title>
        <authorList>
            <person name="Sun Z."/>
            <person name="Harris H.M."/>
            <person name="McCann A."/>
            <person name="Guo C."/>
            <person name="Argimon S."/>
            <person name="Zhang W."/>
            <person name="Yang X."/>
            <person name="Jeffery I.B."/>
            <person name="Cooney J.C."/>
            <person name="Kagawa T.F."/>
            <person name="Liu W."/>
            <person name="Song Y."/>
            <person name="Salvetti E."/>
            <person name="Wrobel A."/>
            <person name="Rasinkangas P."/>
            <person name="Parkhill J."/>
            <person name="Rea M.C."/>
            <person name="O'Sullivan O."/>
            <person name="Ritari J."/>
            <person name="Douillard F.P."/>
            <person name="Paul Ross R."/>
            <person name="Yang R."/>
            <person name="Briner A.E."/>
            <person name="Felis G.E."/>
            <person name="de Vos W.M."/>
            <person name="Barrangou R."/>
            <person name="Klaenhammer T.R."/>
            <person name="Caufield P.W."/>
            <person name="Cui Y."/>
            <person name="Zhang H."/>
            <person name="O'Toole P.W."/>
        </authorList>
    </citation>
    <scope>NUCLEOTIDE SEQUENCE [LARGE SCALE GENOMIC DNA]</scope>
    <source>
        <strain evidence="1 2">DSM 14857</strain>
    </source>
</reference>
<dbReference type="AlphaFoldDB" id="A0A0R1SG12"/>
<organism evidence="1 2">
    <name type="scientific">Companilactobacillus versmoldensis DSM 14857 = KCTC 3814</name>
    <dbReference type="NCBI Taxonomy" id="1423815"/>
    <lineage>
        <taxon>Bacteria</taxon>
        <taxon>Bacillati</taxon>
        <taxon>Bacillota</taxon>
        <taxon>Bacilli</taxon>
        <taxon>Lactobacillales</taxon>
        <taxon>Lactobacillaceae</taxon>
        <taxon>Companilactobacillus</taxon>
    </lineage>
</organism>
<dbReference type="OrthoDB" id="3661445at2"/>
<proteinExistence type="predicted"/>
<evidence type="ECO:0000313" key="1">
    <source>
        <dbReference type="EMBL" id="KRL68333.1"/>
    </source>
</evidence>
<keyword evidence="2" id="KW-1185">Reference proteome</keyword>
<dbReference type="PATRIC" id="fig|1423815.3.peg.28"/>
<protein>
    <submittedName>
        <fullName evidence="1">Uncharacterized protein</fullName>
    </submittedName>
</protein>